<name>K2S0Y9_MACPH</name>
<accession>K2S0Y9</accession>
<sequence>TNKLRFFI</sequence>
<dbReference type="EMBL" id="AHHD01000189">
    <property type="protein sequence ID" value="EKG18592.1"/>
    <property type="molecule type" value="Genomic_DNA"/>
</dbReference>
<dbReference type="VEuPathDB" id="FungiDB:MPH_04153"/>
<dbReference type="InParanoid" id="K2S0Y9"/>
<dbReference type="Proteomes" id="UP000007129">
    <property type="component" value="Unassembled WGS sequence"/>
</dbReference>
<feature type="non-terminal residue" evidence="1">
    <location>
        <position position="1"/>
    </location>
</feature>
<comment type="caution">
    <text evidence="1">The sequence shown here is derived from an EMBL/GenBank/DDBJ whole genome shotgun (WGS) entry which is preliminary data.</text>
</comment>
<proteinExistence type="predicted"/>
<evidence type="ECO:0000313" key="1">
    <source>
        <dbReference type="EMBL" id="EKG18592.1"/>
    </source>
</evidence>
<gene>
    <name evidence="1" type="ORF">MPH_04153</name>
</gene>
<evidence type="ECO:0000313" key="2">
    <source>
        <dbReference type="Proteomes" id="UP000007129"/>
    </source>
</evidence>
<protein>
    <submittedName>
        <fullName evidence="1">Uncharacterized protein</fullName>
    </submittedName>
</protein>
<reference evidence="1 2" key="1">
    <citation type="journal article" date="2012" name="BMC Genomics">
        <title>Tools to kill: Genome of one of the most destructive plant pathogenic fungi Macrophomina phaseolina.</title>
        <authorList>
            <person name="Islam M.S."/>
            <person name="Haque M.S."/>
            <person name="Islam M.M."/>
            <person name="Emdad E.M."/>
            <person name="Halim A."/>
            <person name="Hossen Q.M.M."/>
            <person name="Hossain M.Z."/>
            <person name="Ahmed B."/>
            <person name="Rahim S."/>
            <person name="Rahman M.S."/>
            <person name="Alam M.M."/>
            <person name="Hou S."/>
            <person name="Wan X."/>
            <person name="Saito J.A."/>
            <person name="Alam M."/>
        </authorList>
    </citation>
    <scope>NUCLEOTIDE SEQUENCE [LARGE SCALE GENOMIC DNA]</scope>
    <source>
        <strain evidence="1 2">MS6</strain>
    </source>
</reference>
<dbReference type="HOGENOM" id="CLU_3439591_0_0_1"/>
<organism evidence="1 2">
    <name type="scientific">Macrophomina phaseolina (strain MS6)</name>
    <name type="common">Charcoal rot fungus</name>
    <dbReference type="NCBI Taxonomy" id="1126212"/>
    <lineage>
        <taxon>Eukaryota</taxon>
        <taxon>Fungi</taxon>
        <taxon>Dikarya</taxon>
        <taxon>Ascomycota</taxon>
        <taxon>Pezizomycotina</taxon>
        <taxon>Dothideomycetes</taxon>
        <taxon>Dothideomycetes incertae sedis</taxon>
        <taxon>Botryosphaeriales</taxon>
        <taxon>Botryosphaeriaceae</taxon>
        <taxon>Macrophomina</taxon>
    </lineage>
</organism>